<keyword evidence="8 9" id="KW-0539">Nucleus</keyword>
<proteinExistence type="predicted"/>
<evidence type="ECO:0000256" key="9">
    <source>
        <dbReference type="PROSITE-ProRule" id="PRU00108"/>
    </source>
</evidence>
<dbReference type="SMART" id="SM00389">
    <property type="entry name" value="HOX"/>
    <property type="match status" value="1"/>
</dbReference>
<keyword evidence="3" id="KW-0805">Transcription regulation</keyword>
<dbReference type="InterPro" id="IPR017970">
    <property type="entry name" value="Homeobox_CS"/>
</dbReference>
<evidence type="ECO:0000256" key="1">
    <source>
        <dbReference type="ARBA" id="ARBA00004123"/>
    </source>
</evidence>
<feature type="DNA-binding region" description="Homeobox" evidence="9">
    <location>
        <begin position="173"/>
        <end position="232"/>
    </location>
</feature>
<evidence type="ECO:0000313" key="13">
    <source>
        <dbReference type="RefSeq" id="XP_014669425.1"/>
    </source>
</evidence>
<keyword evidence="4 9" id="KW-0238">DNA-binding</keyword>
<organism evidence="12 13">
    <name type="scientific">Priapulus caudatus</name>
    <name type="common">Priapulid worm</name>
    <dbReference type="NCBI Taxonomy" id="37621"/>
    <lineage>
        <taxon>Eukaryota</taxon>
        <taxon>Metazoa</taxon>
        <taxon>Ecdysozoa</taxon>
        <taxon>Scalidophora</taxon>
        <taxon>Priapulida</taxon>
        <taxon>Priapulimorpha</taxon>
        <taxon>Priapulimorphida</taxon>
        <taxon>Priapulidae</taxon>
        <taxon>Priapulus</taxon>
    </lineage>
</organism>
<dbReference type="PANTHER" id="PTHR24328">
    <property type="entry name" value="HOMEOBOX PROTEIN MOX"/>
    <property type="match status" value="1"/>
</dbReference>
<keyword evidence="7" id="KW-0804">Transcription</keyword>
<dbReference type="PROSITE" id="PS00027">
    <property type="entry name" value="HOMEOBOX_1"/>
    <property type="match status" value="1"/>
</dbReference>
<evidence type="ECO:0000256" key="2">
    <source>
        <dbReference type="ARBA" id="ARBA00022473"/>
    </source>
</evidence>
<dbReference type="SUPFAM" id="SSF46689">
    <property type="entry name" value="Homeodomain-like"/>
    <property type="match status" value="1"/>
</dbReference>
<accession>A0ABM1EB54</accession>
<dbReference type="GeneID" id="106810557"/>
<dbReference type="Pfam" id="PF00046">
    <property type="entry name" value="Homeodomain"/>
    <property type="match status" value="1"/>
</dbReference>
<dbReference type="PANTHER" id="PTHR24328:SF7">
    <property type="entry name" value="BUTTONLESS"/>
    <property type="match status" value="1"/>
</dbReference>
<dbReference type="RefSeq" id="XP_014669425.1">
    <property type="nucleotide sequence ID" value="XM_014813939.1"/>
</dbReference>
<sequence length="284" mass="31454">MLRTEIEQHMYMTPPSLHHYPTSRTSAYSFPCAPDPSPQFSPLYQWPYQREYLPQPQPHITGGYINTACKFAASPPVRSSAAAAACSKGDTLADTLANGYAQSTTVYRSCAFLNPECPKTMSPVSGSEAEFCPAIFPTTGDFTSCSSDAVSRAFLAEAERAAEGYHLDLNSKPRKERTAFSKSQIQQLENEFQGQNYLTRLRRYEIAVSLDLTERQVKVWFQNRRMKWKRTKGALLAKDKVNAPLKESTLSVQQSLLTIKCKTAITAAAGAPPATNTIGTEPKH</sequence>
<evidence type="ECO:0000256" key="4">
    <source>
        <dbReference type="ARBA" id="ARBA00023125"/>
    </source>
</evidence>
<evidence type="ECO:0000259" key="11">
    <source>
        <dbReference type="PROSITE" id="PS50071"/>
    </source>
</evidence>
<evidence type="ECO:0000256" key="8">
    <source>
        <dbReference type="ARBA" id="ARBA00023242"/>
    </source>
</evidence>
<dbReference type="PRINTS" id="PR00024">
    <property type="entry name" value="HOMEOBOX"/>
</dbReference>
<keyword evidence="2" id="KW-0217">Developmental protein</keyword>
<dbReference type="Gene3D" id="1.10.10.60">
    <property type="entry name" value="Homeodomain-like"/>
    <property type="match status" value="1"/>
</dbReference>
<dbReference type="CDD" id="cd00086">
    <property type="entry name" value="homeodomain"/>
    <property type="match status" value="1"/>
</dbReference>
<dbReference type="InterPro" id="IPR001356">
    <property type="entry name" value="HD"/>
</dbReference>
<protein>
    <submittedName>
        <fullName evidence="13">Homeobox protein MOX-2-like</fullName>
    </submittedName>
</protein>
<comment type="subcellular location">
    <subcellularLocation>
        <location evidence="1 9 10">Nucleus</location>
    </subcellularLocation>
</comment>
<dbReference type="InterPro" id="IPR020479">
    <property type="entry name" value="HD_metazoa"/>
</dbReference>
<feature type="domain" description="Homeobox" evidence="11">
    <location>
        <begin position="171"/>
        <end position="231"/>
    </location>
</feature>
<name>A0ABM1EB54_PRICU</name>
<evidence type="ECO:0000256" key="3">
    <source>
        <dbReference type="ARBA" id="ARBA00023015"/>
    </source>
</evidence>
<dbReference type="Proteomes" id="UP000695022">
    <property type="component" value="Unplaced"/>
</dbReference>
<keyword evidence="12" id="KW-1185">Reference proteome</keyword>
<evidence type="ECO:0000256" key="7">
    <source>
        <dbReference type="ARBA" id="ARBA00023163"/>
    </source>
</evidence>
<evidence type="ECO:0000256" key="5">
    <source>
        <dbReference type="ARBA" id="ARBA00023155"/>
    </source>
</evidence>
<evidence type="ECO:0000256" key="6">
    <source>
        <dbReference type="ARBA" id="ARBA00023159"/>
    </source>
</evidence>
<keyword evidence="6" id="KW-0010">Activator</keyword>
<dbReference type="InterPro" id="IPR042634">
    <property type="entry name" value="MOX-1/MOX-2"/>
</dbReference>
<dbReference type="InterPro" id="IPR009057">
    <property type="entry name" value="Homeodomain-like_sf"/>
</dbReference>
<dbReference type="PROSITE" id="PS50071">
    <property type="entry name" value="HOMEOBOX_2"/>
    <property type="match status" value="1"/>
</dbReference>
<keyword evidence="5 9" id="KW-0371">Homeobox</keyword>
<gene>
    <name evidence="13" type="primary">LOC106810557</name>
</gene>
<evidence type="ECO:0000313" key="12">
    <source>
        <dbReference type="Proteomes" id="UP000695022"/>
    </source>
</evidence>
<reference evidence="13" key="1">
    <citation type="submission" date="2025-08" db="UniProtKB">
        <authorList>
            <consortium name="RefSeq"/>
        </authorList>
    </citation>
    <scope>IDENTIFICATION</scope>
</reference>
<evidence type="ECO:0000256" key="10">
    <source>
        <dbReference type="RuleBase" id="RU000682"/>
    </source>
</evidence>